<protein>
    <submittedName>
        <fullName evidence="1">Uncharacterized protein</fullName>
    </submittedName>
</protein>
<proteinExistence type="predicted"/>
<organism>
    <name type="scientific">Pyricularia oryzae (strain P131)</name>
    <name type="common">Rice blast fungus</name>
    <name type="synonym">Magnaporthe oryzae</name>
    <dbReference type="NCBI Taxonomy" id="1143193"/>
    <lineage>
        <taxon>Eukaryota</taxon>
        <taxon>Fungi</taxon>
        <taxon>Dikarya</taxon>
        <taxon>Ascomycota</taxon>
        <taxon>Pezizomycotina</taxon>
        <taxon>Sordariomycetes</taxon>
        <taxon>Sordariomycetidae</taxon>
        <taxon>Magnaporthales</taxon>
        <taxon>Pyriculariaceae</taxon>
        <taxon>Pyricularia</taxon>
    </lineage>
</organism>
<gene>
    <name evidence="1" type="ORF">OOW_P131scaffold00629g5</name>
</gene>
<sequence>MSKSNATRVKEDSQRGTTHQVREIAGRLEPGPRGNAVRGGMGVVKARLRGFSPHYWLMWWHRLAGRLADVFFVALVCNPRKQRTQLAVDNGYIEANHAWAVLASSGGKNVVPILELHDGSVPAGPNGIRFDARDYRSSPFV</sequence>
<dbReference type="EMBL" id="JH794447">
    <property type="protein sequence ID" value="ELQ64358.1"/>
    <property type="molecule type" value="Genomic_DNA"/>
</dbReference>
<name>L7J893_PYRO1</name>
<accession>L7J893</accession>
<dbReference type="AlphaFoldDB" id="L7J893"/>
<evidence type="ECO:0000313" key="1">
    <source>
        <dbReference type="EMBL" id="ELQ64358.1"/>
    </source>
</evidence>
<reference evidence="1" key="1">
    <citation type="journal article" date="2012" name="PLoS Genet.">
        <title>Comparative analysis of the genomes of two field isolates of the rice blast fungus Magnaporthe oryzae.</title>
        <authorList>
            <person name="Xue M."/>
            <person name="Yang J."/>
            <person name="Li Z."/>
            <person name="Hu S."/>
            <person name="Yao N."/>
            <person name="Dean R.A."/>
            <person name="Zhao W."/>
            <person name="Shen M."/>
            <person name="Zhang H."/>
            <person name="Li C."/>
            <person name="Liu L."/>
            <person name="Cao L."/>
            <person name="Xu X."/>
            <person name="Xing Y."/>
            <person name="Hsiang T."/>
            <person name="Zhang Z."/>
            <person name="Xu J.R."/>
            <person name="Peng Y.L."/>
        </authorList>
    </citation>
    <scope>NUCLEOTIDE SEQUENCE [LARGE SCALE GENOMIC DNA]</scope>
    <source>
        <strain evidence="1">P131</strain>
    </source>
</reference>